<comment type="similarity">
    <text evidence="13">Belongs to the glycosyl hydrolase 16 family. CRH1 subfamily.</text>
</comment>
<reference evidence="20" key="1">
    <citation type="journal article" date="2020" name="Stud. Mycol.">
        <title>101 Dothideomycetes genomes: a test case for predicting lifestyles and emergence of pathogens.</title>
        <authorList>
            <person name="Haridas S."/>
            <person name="Albert R."/>
            <person name="Binder M."/>
            <person name="Bloem J."/>
            <person name="Labutti K."/>
            <person name="Salamov A."/>
            <person name="Andreopoulos B."/>
            <person name="Baker S."/>
            <person name="Barry K."/>
            <person name="Bills G."/>
            <person name="Bluhm B."/>
            <person name="Cannon C."/>
            <person name="Castanera R."/>
            <person name="Culley D."/>
            <person name="Daum C."/>
            <person name="Ezra D."/>
            <person name="Gonzalez J."/>
            <person name="Henrissat B."/>
            <person name="Kuo A."/>
            <person name="Liang C."/>
            <person name="Lipzen A."/>
            <person name="Lutzoni F."/>
            <person name="Magnuson J."/>
            <person name="Mondo S."/>
            <person name="Nolan M."/>
            <person name="Ohm R."/>
            <person name="Pangilinan J."/>
            <person name="Park H.-J."/>
            <person name="Ramirez L."/>
            <person name="Alfaro M."/>
            <person name="Sun H."/>
            <person name="Tritt A."/>
            <person name="Yoshinaga Y."/>
            <person name="Zwiers L.-H."/>
            <person name="Turgeon B."/>
            <person name="Goodwin S."/>
            <person name="Spatafora J."/>
            <person name="Crous P."/>
            <person name="Grigoriev I."/>
        </authorList>
    </citation>
    <scope>NUCLEOTIDE SEQUENCE</scope>
    <source>
        <strain evidence="20">ATCC 36951</strain>
    </source>
</reference>
<keyword evidence="7 15" id="KW-0378">Hydrolase</keyword>
<dbReference type="AlphaFoldDB" id="A0A6A6CPI7"/>
<dbReference type="Gene3D" id="2.60.120.200">
    <property type="match status" value="1"/>
</dbReference>
<evidence type="ECO:0000256" key="10">
    <source>
        <dbReference type="ARBA" id="ARBA00023288"/>
    </source>
</evidence>
<dbReference type="EC" id="3.2.-.-" evidence="15"/>
<evidence type="ECO:0000256" key="16">
    <source>
        <dbReference type="PIRSR" id="PIRSR037299-1"/>
    </source>
</evidence>
<dbReference type="GO" id="GO:0016757">
    <property type="term" value="F:glycosyltransferase activity"/>
    <property type="evidence" value="ECO:0007669"/>
    <property type="project" value="UniProtKB-KW"/>
</dbReference>
<feature type="chain" id="PRO_5025636773" description="Crh-like protein" evidence="18">
    <location>
        <begin position="21"/>
        <end position="470"/>
    </location>
</feature>
<feature type="compositionally biased region" description="Gly residues" evidence="17">
    <location>
        <begin position="433"/>
        <end position="443"/>
    </location>
</feature>
<keyword evidence="11" id="KW-0326">Glycosidase</keyword>
<feature type="domain" description="GH16" evidence="19">
    <location>
        <begin position="62"/>
        <end position="284"/>
    </location>
</feature>
<dbReference type="PIRSF" id="PIRSF037299">
    <property type="entry name" value="Glycosidase_CRH1_prd"/>
    <property type="match status" value="1"/>
</dbReference>
<dbReference type="GO" id="GO:0008843">
    <property type="term" value="F:endochitinase activity"/>
    <property type="evidence" value="ECO:0007669"/>
    <property type="project" value="UniProtKB-EC"/>
</dbReference>
<dbReference type="SUPFAM" id="SSF49899">
    <property type="entry name" value="Concanavalin A-like lectins/glucanases"/>
    <property type="match status" value="1"/>
</dbReference>
<evidence type="ECO:0000256" key="6">
    <source>
        <dbReference type="ARBA" id="ARBA00022729"/>
    </source>
</evidence>
<feature type="compositionally biased region" description="Low complexity" evidence="17">
    <location>
        <begin position="384"/>
        <end position="398"/>
    </location>
</feature>
<keyword evidence="5" id="KW-0808">Transferase</keyword>
<feature type="active site" description="Nucleophile" evidence="16">
    <location>
        <position position="163"/>
    </location>
</feature>
<dbReference type="GO" id="GO:0008061">
    <property type="term" value="F:chitin binding"/>
    <property type="evidence" value="ECO:0007669"/>
    <property type="project" value="InterPro"/>
</dbReference>
<dbReference type="InterPro" id="IPR017168">
    <property type="entry name" value="CHR-like"/>
</dbReference>
<dbReference type="GO" id="GO:0031505">
    <property type="term" value="P:fungal-type cell wall organization"/>
    <property type="evidence" value="ECO:0007669"/>
    <property type="project" value="TreeGrafter"/>
</dbReference>
<evidence type="ECO:0000256" key="1">
    <source>
        <dbReference type="ARBA" id="ARBA00000822"/>
    </source>
</evidence>
<evidence type="ECO:0000256" key="5">
    <source>
        <dbReference type="ARBA" id="ARBA00022679"/>
    </source>
</evidence>
<feature type="compositionally biased region" description="Low complexity" evidence="17">
    <location>
        <begin position="351"/>
        <end position="374"/>
    </location>
</feature>
<organism evidence="20 21">
    <name type="scientific">Zasmidium cellare ATCC 36951</name>
    <dbReference type="NCBI Taxonomy" id="1080233"/>
    <lineage>
        <taxon>Eukaryota</taxon>
        <taxon>Fungi</taxon>
        <taxon>Dikarya</taxon>
        <taxon>Ascomycota</taxon>
        <taxon>Pezizomycotina</taxon>
        <taxon>Dothideomycetes</taxon>
        <taxon>Dothideomycetidae</taxon>
        <taxon>Mycosphaerellales</taxon>
        <taxon>Mycosphaerellaceae</taxon>
        <taxon>Zasmidium</taxon>
    </lineage>
</organism>
<dbReference type="Proteomes" id="UP000799537">
    <property type="component" value="Unassembled WGS sequence"/>
</dbReference>
<gene>
    <name evidence="20" type="ORF">M409DRAFT_65497</name>
</gene>
<evidence type="ECO:0000256" key="3">
    <source>
        <dbReference type="ARBA" id="ARBA00022622"/>
    </source>
</evidence>
<dbReference type="InterPro" id="IPR018371">
    <property type="entry name" value="Chitin-binding_1_CS"/>
</dbReference>
<accession>A0A6A6CPI7</accession>
<proteinExistence type="inferred from homology"/>
<evidence type="ECO:0000256" key="18">
    <source>
        <dbReference type="SAM" id="SignalP"/>
    </source>
</evidence>
<dbReference type="EMBL" id="ML993590">
    <property type="protein sequence ID" value="KAF2168583.1"/>
    <property type="molecule type" value="Genomic_DNA"/>
</dbReference>
<keyword evidence="9" id="KW-0325">Glycoprotein</keyword>
<name>A0A6A6CPI7_ZASCE</name>
<comment type="subcellular location">
    <subcellularLocation>
        <location evidence="2">Membrane</location>
        <topology evidence="2">Lipid-anchor</topology>
        <topology evidence="2">GPI-anchor</topology>
    </subcellularLocation>
</comment>
<evidence type="ECO:0000256" key="9">
    <source>
        <dbReference type="ARBA" id="ARBA00023180"/>
    </source>
</evidence>
<feature type="compositionally biased region" description="Low complexity" evidence="17">
    <location>
        <begin position="414"/>
        <end position="432"/>
    </location>
</feature>
<protein>
    <recommendedName>
        <fullName evidence="15">Crh-like protein</fullName>
        <ecNumber evidence="15">3.2.-.-</ecNumber>
    </recommendedName>
</protein>
<keyword evidence="6 18" id="KW-0732">Signal</keyword>
<keyword evidence="3" id="KW-0336">GPI-anchor</keyword>
<evidence type="ECO:0000313" key="21">
    <source>
        <dbReference type="Proteomes" id="UP000799537"/>
    </source>
</evidence>
<evidence type="ECO:0000256" key="14">
    <source>
        <dbReference type="ARBA" id="ARBA00093308"/>
    </source>
</evidence>
<dbReference type="InterPro" id="IPR013320">
    <property type="entry name" value="ConA-like_dom_sf"/>
</dbReference>
<dbReference type="GO" id="GO:0098552">
    <property type="term" value="C:side of membrane"/>
    <property type="evidence" value="ECO:0007669"/>
    <property type="project" value="UniProtKB-KW"/>
</dbReference>
<dbReference type="InterPro" id="IPR000757">
    <property type="entry name" value="Beta-glucanase-like"/>
</dbReference>
<evidence type="ECO:0000256" key="2">
    <source>
        <dbReference type="ARBA" id="ARBA00004589"/>
    </source>
</evidence>
<comment type="function">
    <text evidence="14">Dual chitinase/transglycosylase that plays a role in cell wall architecture. Chitinase and transglycosylase activities are coupled. Required for the polysaccharide cross-linking at the septa and the cell wall. More specifically, transfers chitin to 1,6-beta-glucan in the cell wall.</text>
</comment>
<evidence type="ECO:0000256" key="7">
    <source>
        <dbReference type="ARBA" id="ARBA00022801"/>
    </source>
</evidence>
<feature type="active site" description="Proton donor" evidence="16">
    <location>
        <position position="167"/>
    </location>
</feature>
<evidence type="ECO:0000256" key="15">
    <source>
        <dbReference type="PIRNR" id="PIRNR037299"/>
    </source>
</evidence>
<dbReference type="GO" id="GO:0009277">
    <property type="term" value="C:fungal-type cell wall"/>
    <property type="evidence" value="ECO:0007669"/>
    <property type="project" value="UniProtKB-ARBA"/>
</dbReference>
<keyword evidence="12" id="KW-0961">Cell wall biogenesis/degradation</keyword>
<dbReference type="RefSeq" id="XP_033669472.1">
    <property type="nucleotide sequence ID" value="XM_033816536.1"/>
</dbReference>
<dbReference type="InterPro" id="IPR050546">
    <property type="entry name" value="Glycosyl_Hydrlase_16"/>
</dbReference>
<evidence type="ECO:0000259" key="19">
    <source>
        <dbReference type="PROSITE" id="PS51762"/>
    </source>
</evidence>
<keyword evidence="10" id="KW-0449">Lipoprotein</keyword>
<dbReference type="Pfam" id="PF00722">
    <property type="entry name" value="Glyco_hydro_16"/>
    <property type="match status" value="1"/>
</dbReference>
<feature type="signal peptide" evidence="18">
    <location>
        <begin position="1"/>
        <end position="20"/>
    </location>
</feature>
<dbReference type="PROSITE" id="PS51762">
    <property type="entry name" value="GH16_2"/>
    <property type="match status" value="1"/>
</dbReference>
<dbReference type="CDD" id="cd02183">
    <property type="entry name" value="GH16_fungal_CRH1_transglycosylase"/>
    <property type="match status" value="1"/>
</dbReference>
<dbReference type="GeneID" id="54569808"/>
<sequence>MKYAFSTAAALLATFSLTLAADAPTCSPTQKCPDSAPCCSQYGQCGVGAYCLGGCDPESSFDLQSCVAAPTCKSGDFKLDSLDDVAANTVYLGDASKANWVSSGKPVTYNGDSILLTMAPSTVGTLLSSTHYVWYGKISATMTTSQGQGVVTAFILMSDVKDEIDFEFVGDDVTHAQSNYYWQGVTDYHNMVPLDTSDTRSNTHTYTIDWTPDQVTWSIDGNSMRTLKKSDTWNSSTNSYHFPQTPARVQLSLWPAGLESNGEGTVSWAGGLVNWDSQYMQNGYYYAMVNDVSIECYDPPDGYTNNGDKSYYYMDTLGTNSSVAIGNNDTILSSFMATGDNPSFDPNAKPSGTSSSKTNSATSSSASISATPESVPGISGGGNMASSNGAPAGDANGNTGTGSSGSSGSGSGSGTDSSAASQSSASSGSSGFSQGGSSSGSGSGSSSDAPKIVAGSAVALLGFFVAALMI</sequence>
<evidence type="ECO:0000313" key="20">
    <source>
        <dbReference type="EMBL" id="KAF2168583.1"/>
    </source>
</evidence>
<evidence type="ECO:0000256" key="11">
    <source>
        <dbReference type="ARBA" id="ARBA00023295"/>
    </source>
</evidence>
<evidence type="ECO:0000256" key="12">
    <source>
        <dbReference type="ARBA" id="ARBA00023316"/>
    </source>
</evidence>
<keyword evidence="21" id="KW-1185">Reference proteome</keyword>
<feature type="region of interest" description="Disordered" evidence="17">
    <location>
        <begin position="342"/>
        <end position="449"/>
    </location>
</feature>
<evidence type="ECO:0000256" key="17">
    <source>
        <dbReference type="SAM" id="MobiDB-lite"/>
    </source>
</evidence>
<keyword evidence="8 15" id="KW-0472">Membrane</keyword>
<dbReference type="PANTHER" id="PTHR10963">
    <property type="entry name" value="GLYCOSYL HYDROLASE-RELATED"/>
    <property type="match status" value="1"/>
</dbReference>
<dbReference type="FunFam" id="2.60.120.200:FF:000159">
    <property type="entry name" value="Glycosidase"/>
    <property type="match status" value="1"/>
</dbReference>
<dbReference type="PANTHER" id="PTHR10963:SF22">
    <property type="entry name" value="GLYCOSIDASE CRH2-RELATED"/>
    <property type="match status" value="1"/>
</dbReference>
<feature type="compositionally biased region" description="Gly residues" evidence="17">
    <location>
        <begin position="399"/>
        <end position="413"/>
    </location>
</feature>
<dbReference type="GO" id="GO:0005975">
    <property type="term" value="P:carbohydrate metabolic process"/>
    <property type="evidence" value="ECO:0007669"/>
    <property type="project" value="InterPro"/>
</dbReference>
<evidence type="ECO:0000256" key="13">
    <source>
        <dbReference type="ARBA" id="ARBA00038074"/>
    </source>
</evidence>
<dbReference type="PROSITE" id="PS00026">
    <property type="entry name" value="CHIT_BIND_I_1"/>
    <property type="match status" value="1"/>
</dbReference>
<comment type="catalytic activity">
    <reaction evidence="1">
        <text>Random endo-hydrolysis of N-acetyl-beta-D-glucosaminide (1-&gt;4)-beta-linkages in chitin and chitodextrins.</text>
        <dbReference type="EC" id="3.2.1.14"/>
    </reaction>
</comment>
<evidence type="ECO:0000256" key="8">
    <source>
        <dbReference type="ARBA" id="ARBA00023136"/>
    </source>
</evidence>
<evidence type="ECO:0000256" key="4">
    <source>
        <dbReference type="ARBA" id="ARBA00022676"/>
    </source>
</evidence>
<keyword evidence="4" id="KW-0328">Glycosyltransferase</keyword>
<dbReference type="OrthoDB" id="4781at2759"/>